<dbReference type="AlphaFoldDB" id="A0A9E4K501"/>
<protein>
    <submittedName>
        <fullName evidence="1">Uncharacterized protein</fullName>
    </submittedName>
</protein>
<organism evidence="1 2">
    <name type="scientific">Candidatus Thiodiazotropha lotti</name>
    <dbReference type="NCBI Taxonomy" id="2792787"/>
    <lineage>
        <taxon>Bacteria</taxon>
        <taxon>Pseudomonadati</taxon>
        <taxon>Pseudomonadota</taxon>
        <taxon>Gammaproteobacteria</taxon>
        <taxon>Chromatiales</taxon>
        <taxon>Sedimenticolaceae</taxon>
        <taxon>Candidatus Thiodiazotropha</taxon>
    </lineage>
</organism>
<accession>A0A9E4K501</accession>
<proteinExistence type="predicted"/>
<name>A0A9E4K501_9GAMM</name>
<evidence type="ECO:0000313" key="1">
    <source>
        <dbReference type="EMBL" id="MCG7938805.1"/>
    </source>
</evidence>
<dbReference type="EMBL" id="JAEPDI010000004">
    <property type="protein sequence ID" value="MCG7938805.1"/>
    <property type="molecule type" value="Genomic_DNA"/>
</dbReference>
<gene>
    <name evidence="1" type="ORF">JAZ04_08100</name>
</gene>
<reference evidence="1" key="1">
    <citation type="journal article" date="2021" name="Proc. Natl. Acad. Sci. U.S.A.">
        <title>Global biogeography of chemosynthetic symbionts reveals both localized and globally distributed symbiont groups. .</title>
        <authorList>
            <person name="Osvatic J.T."/>
            <person name="Wilkins L.G.E."/>
            <person name="Leibrecht L."/>
            <person name="Leray M."/>
            <person name="Zauner S."/>
            <person name="Polzin J."/>
            <person name="Camacho Y."/>
            <person name="Gros O."/>
            <person name="van Gils J.A."/>
            <person name="Eisen J.A."/>
            <person name="Petersen J.M."/>
            <person name="Yuen B."/>
        </authorList>
    </citation>
    <scope>NUCLEOTIDE SEQUENCE</scope>
    <source>
        <strain evidence="1">MAGL173</strain>
    </source>
</reference>
<evidence type="ECO:0000313" key="2">
    <source>
        <dbReference type="Proteomes" id="UP000886687"/>
    </source>
</evidence>
<sequence length="190" mass="19855">MYQVVSIGIMLIIAMSGCGGTTGGTKPVSSTKQQTEVITASGGPAVSVTKRINYGKNSNVPEKVKAECTLDTKLPAYIRTFAAETDIAVNLKDGAVSKKAKGRVLNVEFSNVVGAGGGAWSGAKFVAVKGELFENGKKIGSFNGRRTSGGGFFGAYKGTCKILDRCVKALGKDIALWMIDPSMDAMIGEF</sequence>
<dbReference type="Proteomes" id="UP000886687">
    <property type="component" value="Unassembled WGS sequence"/>
</dbReference>
<comment type="caution">
    <text evidence="1">The sequence shown here is derived from an EMBL/GenBank/DDBJ whole genome shotgun (WGS) entry which is preliminary data.</text>
</comment>